<evidence type="ECO:0000256" key="2">
    <source>
        <dbReference type="ARBA" id="ARBA00022692"/>
    </source>
</evidence>
<dbReference type="InterPro" id="IPR039910">
    <property type="entry name" value="D15-like"/>
</dbReference>
<dbReference type="InterPro" id="IPR000184">
    <property type="entry name" value="Bac_surfAg_D15"/>
</dbReference>
<dbReference type="Pfam" id="PF01103">
    <property type="entry name" value="Omp85"/>
    <property type="match status" value="1"/>
</dbReference>
<organism evidence="7">
    <name type="scientific">marine sediment metagenome</name>
    <dbReference type="NCBI Taxonomy" id="412755"/>
    <lineage>
        <taxon>unclassified sequences</taxon>
        <taxon>metagenomes</taxon>
        <taxon>ecological metagenomes</taxon>
    </lineage>
</organism>
<dbReference type="AlphaFoldDB" id="A0A0F9L9V0"/>
<keyword evidence="3" id="KW-0732">Signal</keyword>
<evidence type="ECO:0000256" key="1">
    <source>
        <dbReference type="ARBA" id="ARBA00004370"/>
    </source>
</evidence>
<evidence type="ECO:0000256" key="4">
    <source>
        <dbReference type="ARBA" id="ARBA00023136"/>
    </source>
</evidence>
<dbReference type="Gene3D" id="2.40.160.50">
    <property type="entry name" value="membrane protein fhac: a member of the omp85/tpsb transporter family"/>
    <property type="match status" value="1"/>
</dbReference>
<evidence type="ECO:0000256" key="3">
    <source>
        <dbReference type="ARBA" id="ARBA00022729"/>
    </source>
</evidence>
<comment type="caution">
    <text evidence="7">The sequence shown here is derived from an EMBL/GenBank/DDBJ whole genome shotgun (WGS) entry which is preliminary data.</text>
</comment>
<evidence type="ECO:0000313" key="7">
    <source>
        <dbReference type="EMBL" id="KKM91664.1"/>
    </source>
</evidence>
<dbReference type="EMBL" id="LAZR01006503">
    <property type="protein sequence ID" value="KKM91664.1"/>
    <property type="molecule type" value="Genomic_DNA"/>
</dbReference>
<evidence type="ECO:0000259" key="6">
    <source>
        <dbReference type="Pfam" id="PF01103"/>
    </source>
</evidence>
<dbReference type="PANTHER" id="PTHR12815:SF47">
    <property type="entry name" value="TRANSLOCATION AND ASSEMBLY MODULE SUBUNIT TAMA"/>
    <property type="match status" value="1"/>
</dbReference>
<accession>A0A0F9L9V0</accession>
<dbReference type="GO" id="GO:0019867">
    <property type="term" value="C:outer membrane"/>
    <property type="evidence" value="ECO:0007669"/>
    <property type="project" value="InterPro"/>
</dbReference>
<dbReference type="PANTHER" id="PTHR12815">
    <property type="entry name" value="SORTING AND ASSEMBLY MACHINERY SAMM50 PROTEIN FAMILY MEMBER"/>
    <property type="match status" value="1"/>
</dbReference>
<gene>
    <name evidence="7" type="ORF">LCGC14_1226220</name>
</gene>
<feature type="non-terminal residue" evidence="7">
    <location>
        <position position="1"/>
    </location>
</feature>
<comment type="subcellular location">
    <subcellularLocation>
        <location evidence="1">Membrane</location>
    </subcellularLocation>
</comment>
<keyword evidence="4" id="KW-0472">Membrane</keyword>
<evidence type="ECO:0000256" key="5">
    <source>
        <dbReference type="ARBA" id="ARBA00023237"/>
    </source>
</evidence>
<keyword evidence="2" id="KW-0812">Transmembrane</keyword>
<feature type="domain" description="Bacterial surface antigen (D15)" evidence="6">
    <location>
        <begin position="65"/>
        <end position="360"/>
    </location>
</feature>
<protein>
    <recommendedName>
        <fullName evidence="6">Bacterial surface antigen (D15) domain-containing protein</fullName>
    </recommendedName>
</protein>
<sequence>SPVPSSPGVRDAVVTVKEGRTGQFLVGAGVSSSAGLLGNVSYTERNFDLLNWPRSWKDVKSRGAWRGAGQTLRLSAEPGTEFMRFRIDWHEPFLFDKPYSLGTRLFLFTSARETYDEARYGTLVSLGHRFPNRWYAEVSGRVEGVRVDNLEMPEAPPDVRKVSGTTALAAAKGTLVRDKTDSRWMPSEGDRLTVSYEQVTGDFNFGKALAEYRTYYTVWLDVQDRKHIIAVRVSGGTILSEAPVFERFYGGGLGSVRGFQYRGISPRQGAFREVVGGEFMTFVGSEYTFPVFGQMLRGVVFIDTGTVESDVEITDYRASVGFGIRMHIWRFSPVPMSLDFAFPISKTSDDNEQLVSFSLGWVF</sequence>
<reference evidence="7" key="1">
    <citation type="journal article" date="2015" name="Nature">
        <title>Complex archaea that bridge the gap between prokaryotes and eukaryotes.</title>
        <authorList>
            <person name="Spang A."/>
            <person name="Saw J.H."/>
            <person name="Jorgensen S.L."/>
            <person name="Zaremba-Niedzwiedzka K."/>
            <person name="Martijn J."/>
            <person name="Lind A.E."/>
            <person name="van Eijk R."/>
            <person name="Schleper C."/>
            <person name="Guy L."/>
            <person name="Ettema T.J."/>
        </authorList>
    </citation>
    <scope>NUCLEOTIDE SEQUENCE</scope>
</reference>
<name>A0A0F9L9V0_9ZZZZ</name>
<proteinExistence type="predicted"/>
<keyword evidence="5" id="KW-0998">Cell outer membrane</keyword>